<feature type="region of interest" description="Disordered" evidence="10">
    <location>
        <begin position="1"/>
        <end position="39"/>
    </location>
</feature>
<evidence type="ECO:0000256" key="10">
    <source>
        <dbReference type="SAM" id="MobiDB-lite"/>
    </source>
</evidence>
<comment type="subcellular location">
    <subcellularLocation>
        <location evidence="2">Membrane</location>
        <topology evidence="2">Multi-pass membrane protein</topology>
    </subcellularLocation>
</comment>
<comment type="caution">
    <text evidence="13">The sequence shown here is derived from an EMBL/GenBank/DDBJ whole genome shotgun (WGS) entry which is preliminary data.</text>
</comment>
<feature type="compositionally biased region" description="Low complexity" evidence="10">
    <location>
        <begin position="1047"/>
        <end position="1070"/>
    </location>
</feature>
<comment type="pathway">
    <text evidence="3">Protein modification; protein ubiquitination.</text>
</comment>
<evidence type="ECO:0000256" key="2">
    <source>
        <dbReference type="ARBA" id="ARBA00004141"/>
    </source>
</evidence>
<evidence type="ECO:0000256" key="7">
    <source>
        <dbReference type="ARBA" id="ARBA00022786"/>
    </source>
</evidence>
<dbReference type="PANTHER" id="PTHR13145:SF0">
    <property type="entry name" value="E3 UBIQUITIN-PROTEIN LIGASE MARCHF6"/>
    <property type="match status" value="1"/>
</dbReference>
<organism evidence="13 14">
    <name type="scientific">Coemansia asiatica</name>
    <dbReference type="NCBI Taxonomy" id="1052880"/>
    <lineage>
        <taxon>Eukaryota</taxon>
        <taxon>Fungi</taxon>
        <taxon>Fungi incertae sedis</taxon>
        <taxon>Zoopagomycota</taxon>
        <taxon>Kickxellomycotina</taxon>
        <taxon>Kickxellomycetes</taxon>
        <taxon>Kickxellales</taxon>
        <taxon>Kickxellaceae</taxon>
        <taxon>Coemansia</taxon>
    </lineage>
</organism>
<feature type="domain" description="E3 ubiquitin-protein ligase MARCHF6-like C-terminal" evidence="12">
    <location>
        <begin position="837"/>
        <end position="1023"/>
    </location>
</feature>
<keyword evidence="8 11" id="KW-1133">Transmembrane helix</keyword>
<evidence type="ECO:0000256" key="1">
    <source>
        <dbReference type="ARBA" id="ARBA00000900"/>
    </source>
</evidence>
<dbReference type="Pfam" id="PF23113">
    <property type="entry name" value="MARCHF6_C"/>
    <property type="match status" value="1"/>
</dbReference>
<gene>
    <name evidence="13" type="ORF">LPJ64_003877</name>
</gene>
<evidence type="ECO:0000256" key="11">
    <source>
        <dbReference type="SAM" id="Phobius"/>
    </source>
</evidence>
<feature type="transmembrane region" description="Helical" evidence="11">
    <location>
        <begin position="942"/>
        <end position="974"/>
    </location>
</feature>
<feature type="transmembrane region" description="Helical" evidence="11">
    <location>
        <begin position="426"/>
        <end position="446"/>
    </location>
</feature>
<proteinExistence type="predicted"/>
<evidence type="ECO:0000256" key="5">
    <source>
        <dbReference type="ARBA" id="ARBA00022679"/>
    </source>
</evidence>
<feature type="transmembrane region" description="Helical" evidence="11">
    <location>
        <begin position="994"/>
        <end position="1019"/>
    </location>
</feature>
<evidence type="ECO:0000256" key="4">
    <source>
        <dbReference type="ARBA" id="ARBA00012483"/>
    </source>
</evidence>
<dbReference type="PANTHER" id="PTHR13145">
    <property type="entry name" value="SSM4 PROTEIN"/>
    <property type="match status" value="1"/>
</dbReference>
<keyword evidence="5" id="KW-0808">Transferase</keyword>
<protein>
    <recommendedName>
        <fullName evidence="4">RING-type E3 ubiquitin transferase</fullName>
        <ecNumber evidence="4">2.3.2.27</ecNumber>
    </recommendedName>
</protein>
<keyword evidence="9 11" id="KW-0472">Membrane</keyword>
<dbReference type="GO" id="GO:0036503">
    <property type="term" value="P:ERAD pathway"/>
    <property type="evidence" value="ECO:0007669"/>
    <property type="project" value="TreeGrafter"/>
</dbReference>
<evidence type="ECO:0000256" key="6">
    <source>
        <dbReference type="ARBA" id="ARBA00022692"/>
    </source>
</evidence>
<feature type="compositionally biased region" description="Basic and acidic residues" evidence="10">
    <location>
        <begin position="28"/>
        <end position="37"/>
    </location>
</feature>
<keyword evidence="14" id="KW-1185">Reference proteome</keyword>
<evidence type="ECO:0000256" key="9">
    <source>
        <dbReference type="ARBA" id="ARBA00023136"/>
    </source>
</evidence>
<dbReference type="GO" id="GO:0005789">
    <property type="term" value="C:endoplasmic reticulum membrane"/>
    <property type="evidence" value="ECO:0007669"/>
    <property type="project" value="TreeGrafter"/>
</dbReference>
<accession>A0A9W7XJF2</accession>
<keyword evidence="7" id="KW-0833">Ubl conjugation pathway</keyword>
<feature type="transmembrane region" description="Helical" evidence="11">
    <location>
        <begin position="796"/>
        <end position="824"/>
    </location>
</feature>
<feature type="transmembrane region" description="Helical" evidence="11">
    <location>
        <begin position="755"/>
        <end position="776"/>
    </location>
</feature>
<dbReference type="GO" id="GO:0061630">
    <property type="term" value="F:ubiquitin protein ligase activity"/>
    <property type="evidence" value="ECO:0007669"/>
    <property type="project" value="UniProtKB-EC"/>
</dbReference>
<sequence>QQQQHRENLGRQIRQGQQQQQMQQMQQRQEEQQRRVVDQAQQANQNQNLNQNQNGLGIDFDENFGDLDAADGILEAMGLRGPFFNAIQYFMMLLLIVAVVLSLCVWTPMIIGRFFLALNPMRRLLYLIHLLSLAIDRACELVFDKLMPFVWVLIRPVLTRVVNWFGPFVIVMITPFAPSLRTILSSSFASDSGISLWEKLSSPKVRDLIIKQLREPSSVVQLLFPWISTSVPSYDASDSAASGLSLSLSAGANYLANTAAKDSAASANTFIDGLKQVLDYIAHDEIDIRALDELLSLQEWERELWGRLDDLGIPIYRLAFKLHSIASALTLTDRALLILVGNLVCVYVAWNIVNYMPRQNKRSLVYQVSRMFLLMAKIVYFVFIEVVLFPMLCGYCLDIALTPLIPVQDREYHYWAILNNSLTRRAIFWGIGLVFMLHFARCVSYCRQVARPGLLWFIRDPNDPDFHPMREALEGRTISQQTKIWRSAIMYCGTLFVCLGLPSYAATLIAPNALPMKYDEAAWADSFPRRLHLAVMLLVMTIRWGKPYALARVLLSFWWKVAARMTRLSEFILGTRDVLDEGRWVVCRYPQMPVILPRLWMPTHVVTEAFEELNTQASDRARDGEKDDAIPTSEFKARLQQRIDVALMQRYPWVDFVLDGQNIRAPAIDTVSVVPGRKMLVPVDDQGRPIEDKYDYEAADYPERRQAGDSDSDNDNDPGQRDLPPAAPESSFRDLRFKPMQHKVIYVPPRLRMRVIAFIAMMWLLVSTIFVAAVVSSMLAGKELCARVGDMPRNDYIIFAVGLLSVIALSTSLYQIGCLLAALFNRDGSLTWILREAGRQIYRAWITVWKLVGTTFFFFGFLPALYGLVFEIYIVVVLRAYLVNKEVELLFARTSMQAVKFNWLISTLYVWGLVSALRLFPNTRLARAVDRRFTGPPHTWQVWRGIVDIGIPAAGLALLISALPFVVTLLQLWIQGKLTFEKALQVLFLKDIKLLARNSMIITMISFSLALVWWACMIYKRWSRLARDRVYLVGQQLHNIDDDHENNNNNNNISEVDGAQANGNVNADGNGNDDENLPQIPAIVA</sequence>
<dbReference type="Proteomes" id="UP001145021">
    <property type="component" value="Unassembled WGS sequence"/>
</dbReference>
<feature type="transmembrane region" description="Helical" evidence="11">
    <location>
        <begin position="531"/>
        <end position="555"/>
    </location>
</feature>
<feature type="compositionally biased region" description="Basic and acidic residues" evidence="10">
    <location>
        <begin position="692"/>
        <end position="708"/>
    </location>
</feature>
<feature type="region of interest" description="Disordered" evidence="10">
    <location>
        <begin position="692"/>
        <end position="731"/>
    </location>
</feature>
<evidence type="ECO:0000313" key="14">
    <source>
        <dbReference type="Proteomes" id="UP001145021"/>
    </source>
</evidence>
<evidence type="ECO:0000313" key="13">
    <source>
        <dbReference type="EMBL" id="KAJ1644436.1"/>
    </source>
</evidence>
<dbReference type="AlphaFoldDB" id="A0A9W7XJF2"/>
<evidence type="ECO:0000256" key="8">
    <source>
        <dbReference type="ARBA" id="ARBA00022989"/>
    </source>
</evidence>
<feature type="transmembrane region" description="Helical" evidence="11">
    <location>
        <begin position="856"/>
        <end position="881"/>
    </location>
</feature>
<name>A0A9W7XJF2_9FUNG</name>
<evidence type="ECO:0000256" key="3">
    <source>
        <dbReference type="ARBA" id="ARBA00004906"/>
    </source>
</evidence>
<feature type="transmembrane region" description="Helical" evidence="11">
    <location>
        <begin position="378"/>
        <end position="406"/>
    </location>
</feature>
<feature type="compositionally biased region" description="Low complexity" evidence="10">
    <location>
        <begin position="10"/>
        <end position="27"/>
    </location>
</feature>
<feature type="region of interest" description="Disordered" evidence="10">
    <location>
        <begin position="1043"/>
        <end position="1077"/>
    </location>
</feature>
<comment type="catalytic activity">
    <reaction evidence="1">
        <text>S-ubiquitinyl-[E2 ubiquitin-conjugating enzyme]-L-cysteine + [acceptor protein]-L-lysine = [E2 ubiquitin-conjugating enzyme]-L-cysteine + N(6)-ubiquitinyl-[acceptor protein]-L-lysine.</text>
        <dbReference type="EC" id="2.3.2.27"/>
    </reaction>
</comment>
<feature type="transmembrane region" description="Helical" evidence="11">
    <location>
        <begin position="87"/>
        <end position="112"/>
    </location>
</feature>
<feature type="non-terminal residue" evidence="13">
    <location>
        <position position="1"/>
    </location>
</feature>
<feature type="transmembrane region" description="Helical" evidence="11">
    <location>
        <begin position="901"/>
        <end position="921"/>
    </location>
</feature>
<dbReference type="EMBL" id="JANBOH010000165">
    <property type="protein sequence ID" value="KAJ1644436.1"/>
    <property type="molecule type" value="Genomic_DNA"/>
</dbReference>
<dbReference type="EC" id="2.3.2.27" evidence="4"/>
<dbReference type="InterPro" id="IPR056521">
    <property type="entry name" value="MARCHF6-like_C"/>
</dbReference>
<feature type="transmembrane region" description="Helical" evidence="11">
    <location>
        <begin position="335"/>
        <end position="357"/>
    </location>
</feature>
<feature type="transmembrane region" description="Helical" evidence="11">
    <location>
        <begin position="488"/>
        <end position="511"/>
    </location>
</feature>
<reference evidence="13" key="1">
    <citation type="submission" date="2022-07" db="EMBL/GenBank/DDBJ databases">
        <title>Phylogenomic reconstructions and comparative analyses of Kickxellomycotina fungi.</title>
        <authorList>
            <person name="Reynolds N.K."/>
            <person name="Stajich J.E."/>
            <person name="Barry K."/>
            <person name="Grigoriev I.V."/>
            <person name="Crous P."/>
            <person name="Smith M.E."/>
        </authorList>
    </citation>
    <scope>NUCLEOTIDE SEQUENCE</scope>
    <source>
        <strain evidence="13">NBRC 105413</strain>
    </source>
</reference>
<keyword evidence="6 11" id="KW-0812">Transmembrane</keyword>
<evidence type="ECO:0000259" key="12">
    <source>
        <dbReference type="Pfam" id="PF23113"/>
    </source>
</evidence>